<reference evidence="2" key="1">
    <citation type="submission" date="2020-08" db="EMBL/GenBank/DDBJ databases">
        <title>Spodoptera exigua strain:BAW_Kor-Di-RS1 Genome sequencing and assembly.</title>
        <authorList>
            <person name="Kim J."/>
            <person name="Nam H.Y."/>
            <person name="Kwon M."/>
            <person name="Choi J.H."/>
            <person name="Cho S.R."/>
            <person name="Kim G.-H."/>
        </authorList>
    </citation>
    <scope>NUCLEOTIDE SEQUENCE</scope>
    <source>
        <strain evidence="2">BAW_Kor-Di-RS1</strain>
        <tissue evidence="2">Whole-body</tissue>
    </source>
</reference>
<dbReference type="EMBL" id="JACKWZ010000476">
    <property type="protein sequence ID" value="KAF9407383.1"/>
    <property type="molecule type" value="Genomic_DNA"/>
</dbReference>
<accession>A0A835G4P2</accession>
<evidence type="ECO:0000313" key="3">
    <source>
        <dbReference type="Proteomes" id="UP000648187"/>
    </source>
</evidence>
<dbReference type="AlphaFoldDB" id="A0A835G4P2"/>
<evidence type="ECO:0000256" key="1">
    <source>
        <dbReference type="SAM" id="MobiDB-lite"/>
    </source>
</evidence>
<proteinExistence type="predicted"/>
<feature type="region of interest" description="Disordered" evidence="1">
    <location>
        <begin position="99"/>
        <end position="186"/>
    </location>
</feature>
<dbReference type="OrthoDB" id="7491701at2759"/>
<sequence>MGNVIQSIQQHIPERLRRTRERVNRLAYRPSGSTGYEQYPQDRYKVTHVHSGTQMEYHRSTQKYEIDNRGTQTEPTGSKCIPQQINFCSTTTIAYSHNNSNRGTYPHGAYPQPGYPQGGGYPQSPEYPSGGPYQQGYPQYSGQHRYPNQQQAGYPPPQQGQWGGYPQQQGGYGGNPQQQGYGQPPNQMQGMANKAGLAACIACLTCFFCSCCPGIMGAGMGGDGGEGGGLDGSANVTSPADS</sequence>
<protein>
    <submittedName>
        <fullName evidence="2">Uncharacterized protein</fullName>
    </submittedName>
</protein>
<evidence type="ECO:0000313" key="2">
    <source>
        <dbReference type="EMBL" id="KAF9407383.1"/>
    </source>
</evidence>
<dbReference type="Proteomes" id="UP000648187">
    <property type="component" value="Unassembled WGS sequence"/>
</dbReference>
<feature type="compositionally biased region" description="Low complexity" evidence="1">
    <location>
        <begin position="122"/>
        <end position="153"/>
    </location>
</feature>
<comment type="caution">
    <text evidence="2">The sequence shown here is derived from an EMBL/GenBank/DDBJ whole genome shotgun (WGS) entry which is preliminary data.</text>
</comment>
<feature type="compositionally biased region" description="Low complexity" evidence="1">
    <location>
        <begin position="164"/>
        <end position="186"/>
    </location>
</feature>
<organism evidence="2 3">
    <name type="scientific">Spodoptera exigua</name>
    <name type="common">Beet armyworm</name>
    <name type="synonym">Noctua fulgens</name>
    <dbReference type="NCBI Taxonomy" id="7107"/>
    <lineage>
        <taxon>Eukaryota</taxon>
        <taxon>Metazoa</taxon>
        <taxon>Ecdysozoa</taxon>
        <taxon>Arthropoda</taxon>
        <taxon>Hexapoda</taxon>
        <taxon>Insecta</taxon>
        <taxon>Pterygota</taxon>
        <taxon>Neoptera</taxon>
        <taxon>Endopterygota</taxon>
        <taxon>Lepidoptera</taxon>
        <taxon>Glossata</taxon>
        <taxon>Ditrysia</taxon>
        <taxon>Noctuoidea</taxon>
        <taxon>Noctuidae</taxon>
        <taxon>Amphipyrinae</taxon>
        <taxon>Spodoptera</taxon>
    </lineage>
</organism>
<keyword evidence="3" id="KW-1185">Reference proteome</keyword>
<name>A0A835G4P2_SPOEX</name>
<gene>
    <name evidence="2" type="ORF">HW555_012572</name>
</gene>